<evidence type="ECO:0000256" key="1">
    <source>
        <dbReference type="SAM" id="SignalP"/>
    </source>
</evidence>
<dbReference type="PANTHER" id="PTHR21666:SF291">
    <property type="entry name" value="STAGE II SPORULATION PROTEIN Q"/>
    <property type="match status" value="1"/>
</dbReference>
<evidence type="ECO:0000259" key="2">
    <source>
        <dbReference type="Pfam" id="PF01551"/>
    </source>
</evidence>
<reference evidence="3 4" key="1">
    <citation type="submission" date="2017-01" db="EMBL/GenBank/DDBJ databases">
        <title>Complete Genome Sequence of Paenalcaligenes hominis, Isolated from a paraplegic Patient with neurogenic bladder.</title>
        <authorList>
            <person name="Mukhopadhyay R."/>
            <person name="Joaquin J."/>
            <person name="Hogue R."/>
            <person name="Kilaru A."/>
            <person name="Jospin G."/>
            <person name="Mars K."/>
            <person name="Eisen J.A."/>
            <person name="Chaturvedi V."/>
        </authorList>
    </citation>
    <scope>NUCLEOTIDE SEQUENCE [LARGE SCALE GENOMIC DNA]</scope>
    <source>
        <strain evidence="3 4">15S00501</strain>
    </source>
</reference>
<dbReference type="InterPro" id="IPR050570">
    <property type="entry name" value="Cell_wall_metabolism_enzyme"/>
</dbReference>
<proteinExistence type="predicted"/>
<dbReference type="FunFam" id="2.70.70.10:FF:000006">
    <property type="entry name" value="M23 family peptidase"/>
    <property type="match status" value="1"/>
</dbReference>
<dbReference type="EMBL" id="CP019697">
    <property type="protein sequence ID" value="AQS52000.1"/>
    <property type="molecule type" value="Genomic_DNA"/>
</dbReference>
<feature type="signal peptide" evidence="1">
    <location>
        <begin position="1"/>
        <end position="29"/>
    </location>
</feature>
<dbReference type="CDD" id="cd12797">
    <property type="entry name" value="M23_peptidase"/>
    <property type="match status" value="1"/>
</dbReference>
<feature type="chain" id="PRO_5013024738" description="M23ase beta-sheet core domain-containing protein" evidence="1">
    <location>
        <begin position="30"/>
        <end position="298"/>
    </location>
</feature>
<name>A0A1U9K1S2_9BURK</name>
<evidence type="ECO:0000313" key="4">
    <source>
        <dbReference type="Proteomes" id="UP000189369"/>
    </source>
</evidence>
<dbReference type="InterPro" id="IPR016047">
    <property type="entry name" value="M23ase_b-sheet_dom"/>
</dbReference>
<feature type="domain" description="M23ase beta-sheet core" evidence="2">
    <location>
        <begin position="184"/>
        <end position="278"/>
    </location>
</feature>
<sequence>MNKLKNSRLRLKALRALAIGLGISVSAVAGALVQSKIGTKQLDPSQVVILNQAQERDALYVQQSVQQLAQRLGDLQAKVIEMESLGRRIAEHAGVQYTDPELLQQMEWQDPAPKLSSAQDLGRELDNLYYSLSERQDWLTMLDSVLSQRLGNQARFPAMHPVDRSYVSSGYGWRRHPITGRHTLHEGMDFSAPVGTPIVAASGGIVTEARYRSGYGKTVEIAHGDGLITRYAHASSILVRLGDVVEKGQLIARVGATGQVTGAHLHFEVRLEDQPLDPILFLPKEYSDTLLVQSSTTK</sequence>
<dbReference type="Proteomes" id="UP000189369">
    <property type="component" value="Chromosome"/>
</dbReference>
<dbReference type="GO" id="GO:0004222">
    <property type="term" value="F:metalloendopeptidase activity"/>
    <property type="evidence" value="ECO:0007669"/>
    <property type="project" value="TreeGrafter"/>
</dbReference>
<dbReference type="PANTHER" id="PTHR21666">
    <property type="entry name" value="PEPTIDASE-RELATED"/>
    <property type="match status" value="1"/>
</dbReference>
<protein>
    <recommendedName>
        <fullName evidence="2">M23ase beta-sheet core domain-containing protein</fullName>
    </recommendedName>
</protein>
<dbReference type="KEGG" id="phn:PAEH1_11420"/>
<dbReference type="AlphaFoldDB" id="A0A1U9K1S2"/>
<dbReference type="Gene3D" id="2.70.70.10">
    <property type="entry name" value="Glucose Permease (Domain IIA)"/>
    <property type="match status" value="1"/>
</dbReference>
<dbReference type="InterPro" id="IPR011055">
    <property type="entry name" value="Dup_hybrid_motif"/>
</dbReference>
<organism evidence="3 4">
    <name type="scientific">Paenalcaligenes hominis</name>
    <dbReference type="NCBI Taxonomy" id="643674"/>
    <lineage>
        <taxon>Bacteria</taxon>
        <taxon>Pseudomonadati</taxon>
        <taxon>Pseudomonadota</taxon>
        <taxon>Betaproteobacteria</taxon>
        <taxon>Burkholderiales</taxon>
        <taxon>Alcaligenaceae</taxon>
        <taxon>Paenalcaligenes</taxon>
    </lineage>
</organism>
<accession>A0A1U9K1S2</accession>
<dbReference type="SUPFAM" id="SSF51261">
    <property type="entry name" value="Duplicated hybrid motif"/>
    <property type="match status" value="1"/>
</dbReference>
<dbReference type="STRING" id="643674.PAEH1_11420"/>
<evidence type="ECO:0000313" key="3">
    <source>
        <dbReference type="EMBL" id="AQS52000.1"/>
    </source>
</evidence>
<keyword evidence="1" id="KW-0732">Signal</keyword>
<gene>
    <name evidence="3" type="ORF">PAEH1_11420</name>
</gene>
<dbReference type="Pfam" id="PF01551">
    <property type="entry name" value="Peptidase_M23"/>
    <property type="match status" value="1"/>
</dbReference>